<reference evidence="1" key="1">
    <citation type="submission" date="2021-06" db="EMBL/GenBank/DDBJ databases">
        <title>Parelaphostrongylus tenuis whole genome reference sequence.</title>
        <authorList>
            <person name="Garwood T.J."/>
            <person name="Larsen P.A."/>
            <person name="Fountain-Jones N.M."/>
            <person name="Garbe J.R."/>
            <person name="Macchietto M.G."/>
            <person name="Kania S.A."/>
            <person name="Gerhold R.W."/>
            <person name="Richards J.E."/>
            <person name="Wolf T.M."/>
        </authorList>
    </citation>
    <scope>NUCLEOTIDE SEQUENCE</scope>
    <source>
        <strain evidence="1">MNPRO001-30</strain>
        <tissue evidence="1">Meninges</tissue>
    </source>
</reference>
<sequence>MEKMCRRRRQIFAKISRNCIELFRNPSLPAPHYHHAHQSWCATLQKWWTMRGCGGRRDRRCRPLGTLCDYTAV</sequence>
<protein>
    <submittedName>
        <fullName evidence="1">Uncharacterized protein</fullName>
    </submittedName>
</protein>
<organism evidence="1 2">
    <name type="scientific">Parelaphostrongylus tenuis</name>
    <name type="common">Meningeal worm</name>
    <dbReference type="NCBI Taxonomy" id="148309"/>
    <lineage>
        <taxon>Eukaryota</taxon>
        <taxon>Metazoa</taxon>
        <taxon>Ecdysozoa</taxon>
        <taxon>Nematoda</taxon>
        <taxon>Chromadorea</taxon>
        <taxon>Rhabditida</taxon>
        <taxon>Rhabditina</taxon>
        <taxon>Rhabditomorpha</taxon>
        <taxon>Strongyloidea</taxon>
        <taxon>Metastrongylidae</taxon>
        <taxon>Parelaphostrongylus</taxon>
    </lineage>
</organism>
<dbReference type="Proteomes" id="UP001196413">
    <property type="component" value="Unassembled WGS sequence"/>
</dbReference>
<dbReference type="AlphaFoldDB" id="A0AAD5WGX9"/>
<evidence type="ECO:0000313" key="1">
    <source>
        <dbReference type="EMBL" id="KAJ1369128.1"/>
    </source>
</evidence>
<dbReference type="EMBL" id="JAHQIW010006414">
    <property type="protein sequence ID" value="KAJ1369128.1"/>
    <property type="molecule type" value="Genomic_DNA"/>
</dbReference>
<comment type="caution">
    <text evidence="1">The sequence shown here is derived from an EMBL/GenBank/DDBJ whole genome shotgun (WGS) entry which is preliminary data.</text>
</comment>
<evidence type="ECO:0000313" key="2">
    <source>
        <dbReference type="Proteomes" id="UP001196413"/>
    </source>
</evidence>
<accession>A0AAD5WGX9</accession>
<proteinExistence type="predicted"/>
<name>A0AAD5WGX9_PARTN</name>
<gene>
    <name evidence="1" type="ORF">KIN20_030529</name>
</gene>
<keyword evidence="2" id="KW-1185">Reference proteome</keyword>